<sequence>MGNRNSNIQSLNQQKHENNDRNKLLEQLYRACEIGDLNTVRQLLPYSPHTQINQIQYRENSALDVAVANGHQDIVQYLLNYDYFRGPLIDPRSERQQQFFGFLVKRLFDPDGRFIERDLNDCIGFQPSFQNVREHISIDHAQSSQFFMRIANASPLVRPFISLAVKRKCIDNLTLIIESTRHTHGNETCKELNKLYDSFLKHHNFNALIKIFTLATPQMSTILRSNSVSYTTLIYLNLREFQNRAFQGLSYRGLKESPLNFEHYRSAMEHEHIIELKSLMSTSKSEFISEIYRSDAMVLNAHLMIIKFDFMDNKCPTALDLTQDPCVAQFPDEEEVLVLPHTLFRVTHIHHTLATKENPCERFTITFKYEPALNGRTLSSFVLERSCLD</sequence>
<dbReference type="EMBL" id="CAJNYV010000052">
    <property type="protein sequence ID" value="CAF3333962.1"/>
    <property type="molecule type" value="Genomic_DNA"/>
</dbReference>
<dbReference type="SUPFAM" id="SSF48403">
    <property type="entry name" value="Ankyrin repeat"/>
    <property type="match status" value="1"/>
</dbReference>
<evidence type="ECO:0000313" key="1">
    <source>
        <dbReference type="EMBL" id="CAF3333962.1"/>
    </source>
</evidence>
<dbReference type="AlphaFoldDB" id="A0A821QVR7"/>
<evidence type="ECO:0000313" key="2">
    <source>
        <dbReference type="EMBL" id="CAF4831965.1"/>
    </source>
</evidence>
<reference evidence="2" key="1">
    <citation type="submission" date="2021-02" db="EMBL/GenBank/DDBJ databases">
        <authorList>
            <person name="Nowell W R."/>
        </authorList>
    </citation>
    <scope>NUCLEOTIDE SEQUENCE</scope>
</reference>
<organism evidence="2 3">
    <name type="scientific">Rotaria socialis</name>
    <dbReference type="NCBI Taxonomy" id="392032"/>
    <lineage>
        <taxon>Eukaryota</taxon>
        <taxon>Metazoa</taxon>
        <taxon>Spiralia</taxon>
        <taxon>Gnathifera</taxon>
        <taxon>Rotifera</taxon>
        <taxon>Eurotatoria</taxon>
        <taxon>Bdelloidea</taxon>
        <taxon>Philodinida</taxon>
        <taxon>Philodinidae</taxon>
        <taxon>Rotaria</taxon>
    </lineage>
</organism>
<dbReference type="InterPro" id="IPR002110">
    <property type="entry name" value="Ankyrin_rpt"/>
</dbReference>
<dbReference type="Proteomes" id="UP000663865">
    <property type="component" value="Unassembled WGS sequence"/>
</dbReference>
<dbReference type="Gene3D" id="3.90.176.10">
    <property type="entry name" value="Toxin ADP-ribosyltransferase, Chain A, domain 1"/>
    <property type="match status" value="1"/>
</dbReference>
<comment type="caution">
    <text evidence="2">The sequence shown here is derived from an EMBL/GenBank/DDBJ whole genome shotgun (WGS) entry which is preliminary data.</text>
</comment>
<dbReference type="Gene3D" id="1.25.40.20">
    <property type="entry name" value="Ankyrin repeat-containing domain"/>
    <property type="match status" value="1"/>
</dbReference>
<name>A0A821QVR7_9BILA</name>
<gene>
    <name evidence="1" type="ORF">KIK155_LOCUS2006</name>
    <name evidence="2" type="ORF">TOA249_LOCUS25375</name>
</gene>
<accession>A0A821QVR7</accession>
<protein>
    <submittedName>
        <fullName evidence="2">Uncharacterized protein</fullName>
    </submittedName>
</protein>
<dbReference type="Proteomes" id="UP000663838">
    <property type="component" value="Unassembled WGS sequence"/>
</dbReference>
<proteinExistence type="predicted"/>
<dbReference type="Pfam" id="PF12796">
    <property type="entry name" value="Ank_2"/>
    <property type="match status" value="1"/>
</dbReference>
<evidence type="ECO:0000313" key="3">
    <source>
        <dbReference type="Proteomes" id="UP000663838"/>
    </source>
</evidence>
<dbReference type="InterPro" id="IPR036770">
    <property type="entry name" value="Ankyrin_rpt-contain_sf"/>
</dbReference>
<dbReference type="EMBL" id="CAJOBS010002742">
    <property type="protein sequence ID" value="CAF4831965.1"/>
    <property type="molecule type" value="Genomic_DNA"/>
</dbReference>